<evidence type="ECO:0000256" key="1">
    <source>
        <dbReference type="ARBA" id="ARBA00006115"/>
    </source>
</evidence>
<evidence type="ECO:0000256" key="2">
    <source>
        <dbReference type="ARBA" id="ARBA00012387"/>
    </source>
</evidence>
<dbReference type="InterPro" id="IPR051161">
    <property type="entry name" value="Mannose-6P_isomerase_type2"/>
</dbReference>
<keyword evidence="6" id="KW-0342">GTP-binding</keyword>
<evidence type="ECO:0000259" key="9">
    <source>
        <dbReference type="Pfam" id="PF00483"/>
    </source>
</evidence>
<evidence type="ECO:0000313" key="12">
    <source>
        <dbReference type="EMBL" id="KNG93084.1"/>
    </source>
</evidence>
<dbReference type="SUPFAM" id="SSF51182">
    <property type="entry name" value="RmlC-like cupins"/>
    <property type="match status" value="1"/>
</dbReference>
<organism evidence="12 13">
    <name type="scientific">Pseudaestuariivita atlantica</name>
    <dbReference type="NCBI Taxonomy" id="1317121"/>
    <lineage>
        <taxon>Bacteria</taxon>
        <taxon>Pseudomonadati</taxon>
        <taxon>Pseudomonadota</taxon>
        <taxon>Alphaproteobacteria</taxon>
        <taxon>Rhodobacterales</taxon>
        <taxon>Paracoccaceae</taxon>
        <taxon>Pseudaestuariivita</taxon>
    </lineage>
</organism>
<dbReference type="NCBIfam" id="TIGR01479">
    <property type="entry name" value="GMP_PMI"/>
    <property type="match status" value="1"/>
</dbReference>
<keyword evidence="3 12" id="KW-0808">Transferase</keyword>
<dbReference type="InterPro" id="IPR049577">
    <property type="entry name" value="GMPP_N"/>
</dbReference>
<proteinExistence type="inferred from homology"/>
<name>A0A0L1JMV7_9RHOB</name>
<dbReference type="AlphaFoldDB" id="A0A0L1JMV7"/>
<dbReference type="GO" id="GO:0009298">
    <property type="term" value="P:GDP-mannose biosynthetic process"/>
    <property type="evidence" value="ECO:0007669"/>
    <property type="project" value="TreeGrafter"/>
</dbReference>
<dbReference type="SUPFAM" id="SSF53448">
    <property type="entry name" value="Nucleotide-diphospho-sugar transferases"/>
    <property type="match status" value="1"/>
</dbReference>
<dbReference type="InterPro" id="IPR005835">
    <property type="entry name" value="NTP_transferase_dom"/>
</dbReference>
<dbReference type="Proteomes" id="UP000036938">
    <property type="component" value="Unassembled WGS sequence"/>
</dbReference>
<dbReference type="STRING" id="1317121.ATO11_14320"/>
<dbReference type="Pfam" id="PF01050">
    <property type="entry name" value="MannoseP_isomer"/>
    <property type="match status" value="1"/>
</dbReference>
<evidence type="ECO:0000256" key="4">
    <source>
        <dbReference type="ARBA" id="ARBA00022695"/>
    </source>
</evidence>
<dbReference type="OrthoDB" id="9806359at2"/>
<dbReference type="PANTHER" id="PTHR46390:SF1">
    <property type="entry name" value="MANNOSE-1-PHOSPHATE GUANYLYLTRANSFERASE"/>
    <property type="match status" value="1"/>
</dbReference>
<dbReference type="GO" id="GO:0005525">
    <property type="term" value="F:GTP binding"/>
    <property type="evidence" value="ECO:0007669"/>
    <property type="project" value="UniProtKB-KW"/>
</dbReference>
<dbReference type="CDD" id="cd02213">
    <property type="entry name" value="cupin_PMI_typeII_C"/>
    <property type="match status" value="1"/>
</dbReference>
<evidence type="ECO:0000256" key="8">
    <source>
        <dbReference type="RuleBase" id="RU004190"/>
    </source>
</evidence>
<dbReference type="Pfam" id="PF22640">
    <property type="entry name" value="ManC_GMP_beta-helix"/>
    <property type="match status" value="1"/>
</dbReference>
<dbReference type="InterPro" id="IPR001538">
    <property type="entry name" value="Man6P_isomerase-2_C"/>
</dbReference>
<dbReference type="GO" id="GO:0004475">
    <property type="term" value="F:mannose-1-phosphate guanylyltransferase (GTP) activity"/>
    <property type="evidence" value="ECO:0007669"/>
    <property type="project" value="UniProtKB-EC"/>
</dbReference>
<dbReference type="Gene3D" id="2.60.120.10">
    <property type="entry name" value="Jelly Rolls"/>
    <property type="match status" value="1"/>
</dbReference>
<feature type="domain" description="Nucleotidyl transferase" evidence="9">
    <location>
        <begin position="4"/>
        <end position="283"/>
    </location>
</feature>
<dbReference type="GO" id="GO:0000271">
    <property type="term" value="P:polysaccharide biosynthetic process"/>
    <property type="evidence" value="ECO:0007669"/>
    <property type="project" value="InterPro"/>
</dbReference>
<dbReference type="InterPro" id="IPR006375">
    <property type="entry name" value="Man1P_GuaTrfase/Man6P_Isoase"/>
</dbReference>
<dbReference type="CDD" id="cd02509">
    <property type="entry name" value="GDP-M1P_Guanylyltransferase"/>
    <property type="match status" value="1"/>
</dbReference>
<dbReference type="PATRIC" id="fig|1317121.7.peg.3589"/>
<dbReference type="Pfam" id="PF00483">
    <property type="entry name" value="NTP_transferase"/>
    <property type="match status" value="1"/>
</dbReference>
<dbReference type="InterPro" id="IPR029044">
    <property type="entry name" value="Nucleotide-diphossugar_trans"/>
</dbReference>
<evidence type="ECO:0000256" key="6">
    <source>
        <dbReference type="ARBA" id="ARBA00023134"/>
    </source>
</evidence>
<evidence type="ECO:0000259" key="10">
    <source>
        <dbReference type="Pfam" id="PF01050"/>
    </source>
</evidence>
<dbReference type="PANTHER" id="PTHR46390">
    <property type="entry name" value="MANNOSE-1-PHOSPHATE GUANYLYLTRANSFERASE"/>
    <property type="match status" value="1"/>
</dbReference>
<comment type="similarity">
    <text evidence="1 8">Belongs to the mannose-6-phosphate isomerase type 2 family.</text>
</comment>
<evidence type="ECO:0000256" key="3">
    <source>
        <dbReference type="ARBA" id="ARBA00022679"/>
    </source>
</evidence>
<dbReference type="EC" id="2.7.7.13" evidence="2"/>
<dbReference type="RefSeq" id="WP_050531580.1">
    <property type="nucleotide sequence ID" value="NZ_AQQZ01000006.1"/>
</dbReference>
<dbReference type="InterPro" id="IPR011051">
    <property type="entry name" value="RmlC_Cupin_sf"/>
</dbReference>
<sequence>MITPIILAGGSGTRLWPVSRKAYPKQFTSLAGDQTLYQDTLKRLSHLDAPVVITGTDYRFIAAEQAAEAEQDLSSIMIEPEGRNTAPAILTAALMHEDTPDAILLIMPSDHIVADEDGFRAALEEGRIAAEESRIVTFGSVPTRPETGYGYLELVAPAGACKAALPLISFVEKPDADRAADMIATGKYLWNGGMFMARVDTLIEAFDTHAPHLMLPCRAALAGAQTDLDFTRLAAGPWAKLEDISVDYAIMEKHDDLVVVPMDCGWSDMGSWDSVWRESPQDADGNVMQGNATAMDCTDTLLRSDNDGVELVGLGLEGITAIATGDAILVARTDDSQKVKEVLATLKAKEAKQATEFSKCHRPWGHYETLALGPRFQVKRIVVKPGAQLSLQSHHHRSEHWTVVEGSAIVHVDGEDMLKTENESTYIPLGAVHRLSNPGKLPLTLIEVQSGCYLGEDDIVRYEDIYARAEAKAA</sequence>
<comment type="caution">
    <text evidence="12">The sequence shown here is derived from an EMBL/GenBank/DDBJ whole genome shotgun (WGS) entry which is preliminary data.</text>
</comment>
<accession>A0A0L1JMV7</accession>
<keyword evidence="4 12" id="KW-0548">Nucleotidyltransferase</keyword>
<evidence type="ECO:0000259" key="11">
    <source>
        <dbReference type="Pfam" id="PF22640"/>
    </source>
</evidence>
<evidence type="ECO:0000256" key="7">
    <source>
        <dbReference type="ARBA" id="ARBA00047343"/>
    </source>
</evidence>
<comment type="catalytic activity">
    <reaction evidence="7">
        <text>alpha-D-mannose 1-phosphate + GTP + H(+) = GDP-alpha-D-mannose + diphosphate</text>
        <dbReference type="Rhea" id="RHEA:15229"/>
        <dbReference type="ChEBI" id="CHEBI:15378"/>
        <dbReference type="ChEBI" id="CHEBI:33019"/>
        <dbReference type="ChEBI" id="CHEBI:37565"/>
        <dbReference type="ChEBI" id="CHEBI:57527"/>
        <dbReference type="ChEBI" id="CHEBI:58409"/>
        <dbReference type="EC" id="2.7.7.13"/>
    </reaction>
</comment>
<dbReference type="InterPro" id="IPR014710">
    <property type="entry name" value="RmlC-like_jellyroll"/>
</dbReference>
<protein>
    <recommendedName>
        <fullName evidence="2">mannose-1-phosphate guanylyltransferase</fullName>
        <ecNumber evidence="2">2.7.7.13</ecNumber>
    </recommendedName>
</protein>
<dbReference type="EMBL" id="AQQZ01000006">
    <property type="protein sequence ID" value="KNG93084.1"/>
    <property type="molecule type" value="Genomic_DNA"/>
</dbReference>
<keyword evidence="5" id="KW-0547">Nucleotide-binding</keyword>
<gene>
    <name evidence="12" type="primary">cpsB</name>
    <name evidence="12" type="ORF">ATO11_14320</name>
</gene>
<keyword evidence="13" id="KW-1185">Reference proteome</keyword>
<reference evidence="12 13" key="1">
    <citation type="journal article" date="2015" name="Int. J. Syst. Evol. Microbiol.">
        <title>Aestuariivita atlantica sp. nov., isolated from deep sea sediment of the Atlantic Ocean.</title>
        <authorList>
            <person name="Li G."/>
            <person name="Lai Q."/>
            <person name="Du Y."/>
            <person name="Liu X."/>
            <person name="Sun F."/>
            <person name="Shao Z."/>
        </authorList>
    </citation>
    <scope>NUCLEOTIDE SEQUENCE [LARGE SCALE GENOMIC DNA]</scope>
    <source>
        <strain evidence="12 13">22II-S11-z3</strain>
    </source>
</reference>
<evidence type="ECO:0000256" key="5">
    <source>
        <dbReference type="ARBA" id="ARBA00022741"/>
    </source>
</evidence>
<evidence type="ECO:0000313" key="13">
    <source>
        <dbReference type="Proteomes" id="UP000036938"/>
    </source>
</evidence>
<feature type="domain" description="MannoseP isomerase/GMP-like beta-helix" evidence="11">
    <location>
        <begin position="290"/>
        <end position="346"/>
    </location>
</feature>
<dbReference type="FunFam" id="2.60.120.10:FF:000032">
    <property type="entry name" value="Mannose-1-phosphate guanylyltransferase/mannose-6-phosphate isomerase"/>
    <property type="match status" value="1"/>
</dbReference>
<feature type="domain" description="Mannose-6-phosphate isomerase type II C-terminal" evidence="10">
    <location>
        <begin position="351"/>
        <end position="464"/>
    </location>
</feature>
<dbReference type="Gene3D" id="3.90.550.10">
    <property type="entry name" value="Spore Coat Polysaccharide Biosynthesis Protein SpsA, Chain A"/>
    <property type="match status" value="1"/>
</dbReference>
<dbReference type="InterPro" id="IPR054566">
    <property type="entry name" value="ManC/GMP-like_b-helix"/>
</dbReference>